<dbReference type="OrthoDB" id="2080990at2"/>
<comment type="subcellular location">
    <subcellularLocation>
        <location evidence="2">Membrane</location>
        <topology evidence="2">Multi-pass membrane protein</topology>
    </subcellularLocation>
</comment>
<accession>A0A2V3W2Y5</accession>
<dbReference type="GO" id="GO:0006508">
    <property type="term" value="P:proteolysis"/>
    <property type="evidence" value="ECO:0007669"/>
    <property type="project" value="InterPro"/>
</dbReference>
<evidence type="ECO:0000256" key="6">
    <source>
        <dbReference type="ARBA" id="ARBA00023136"/>
    </source>
</evidence>
<organism evidence="9 10">
    <name type="scientific">Pseudogracilibacillus auburnensis</name>
    <dbReference type="NCBI Taxonomy" id="1494959"/>
    <lineage>
        <taxon>Bacteria</taxon>
        <taxon>Bacillati</taxon>
        <taxon>Bacillota</taxon>
        <taxon>Bacilli</taxon>
        <taxon>Bacillales</taxon>
        <taxon>Bacillaceae</taxon>
        <taxon>Pseudogracilibacillus</taxon>
    </lineage>
</organism>
<evidence type="ECO:0000256" key="4">
    <source>
        <dbReference type="ARBA" id="ARBA00022692"/>
    </source>
</evidence>
<feature type="domain" description="Peptidase M50" evidence="8">
    <location>
        <begin position="17"/>
        <end position="107"/>
    </location>
</feature>
<evidence type="ECO:0000256" key="3">
    <source>
        <dbReference type="ARBA" id="ARBA00007931"/>
    </source>
</evidence>
<gene>
    <name evidence="9" type="ORF">DFR56_103208</name>
</gene>
<dbReference type="Pfam" id="PF02163">
    <property type="entry name" value="Peptidase_M50"/>
    <property type="match status" value="1"/>
</dbReference>
<evidence type="ECO:0000313" key="9">
    <source>
        <dbReference type="EMBL" id="PXW88703.1"/>
    </source>
</evidence>
<dbReference type="InterPro" id="IPR008915">
    <property type="entry name" value="Peptidase_M50"/>
</dbReference>
<keyword evidence="10" id="KW-1185">Reference proteome</keyword>
<dbReference type="GO" id="GO:0016020">
    <property type="term" value="C:membrane"/>
    <property type="evidence" value="ECO:0007669"/>
    <property type="project" value="UniProtKB-SubCell"/>
</dbReference>
<keyword evidence="4 7" id="KW-0812">Transmembrane</keyword>
<evidence type="ECO:0000256" key="5">
    <source>
        <dbReference type="ARBA" id="ARBA00022989"/>
    </source>
</evidence>
<reference evidence="9 10" key="1">
    <citation type="submission" date="2018-05" db="EMBL/GenBank/DDBJ databases">
        <title>Genomic Encyclopedia of Type Strains, Phase IV (KMG-IV): sequencing the most valuable type-strain genomes for metagenomic binning, comparative biology and taxonomic classification.</title>
        <authorList>
            <person name="Goeker M."/>
        </authorList>
    </citation>
    <scope>NUCLEOTIDE SEQUENCE [LARGE SCALE GENOMIC DNA]</scope>
    <source>
        <strain evidence="9 10">DSM 28556</strain>
    </source>
</reference>
<evidence type="ECO:0000259" key="8">
    <source>
        <dbReference type="Pfam" id="PF02163"/>
    </source>
</evidence>
<keyword evidence="6 7" id="KW-0472">Membrane</keyword>
<comment type="cofactor">
    <cofactor evidence="1">
        <name>Zn(2+)</name>
        <dbReference type="ChEBI" id="CHEBI:29105"/>
    </cofactor>
</comment>
<dbReference type="RefSeq" id="WP_146214255.1">
    <property type="nucleotide sequence ID" value="NZ_JBHUHB010000001.1"/>
</dbReference>
<proteinExistence type="inferred from homology"/>
<dbReference type="Proteomes" id="UP000247978">
    <property type="component" value="Unassembled WGS sequence"/>
</dbReference>
<protein>
    <recommendedName>
        <fullName evidence="8">Peptidase M50 domain-containing protein</fullName>
    </recommendedName>
</protein>
<feature type="transmembrane region" description="Helical" evidence="7">
    <location>
        <begin position="111"/>
        <end position="130"/>
    </location>
</feature>
<evidence type="ECO:0000256" key="1">
    <source>
        <dbReference type="ARBA" id="ARBA00001947"/>
    </source>
</evidence>
<evidence type="ECO:0000313" key="10">
    <source>
        <dbReference type="Proteomes" id="UP000247978"/>
    </source>
</evidence>
<keyword evidence="5 7" id="KW-1133">Transmembrane helix</keyword>
<comment type="caution">
    <text evidence="9">The sequence shown here is derived from an EMBL/GenBank/DDBJ whole genome shotgun (WGS) entry which is preliminary data.</text>
</comment>
<name>A0A2V3W2Y5_9BACI</name>
<evidence type="ECO:0000256" key="7">
    <source>
        <dbReference type="SAM" id="Phobius"/>
    </source>
</evidence>
<dbReference type="AlphaFoldDB" id="A0A2V3W2Y5"/>
<feature type="transmembrane region" description="Helical" evidence="7">
    <location>
        <begin position="6"/>
        <end position="32"/>
    </location>
</feature>
<sequence length="152" mass="17771">MIDIIYLLIFICFIAPISLLFHELGHVVGAILMKASFIRLTIGIGNELWQGTFQHVQIIIRRFFLINSLTSTIREEPFERSEKIMITLMGPVFSGLLAAIFYVMYHLFFSTYILYIVFLFNIWLMIINLLPFKIGQKQSDGYTIYKLIVKHK</sequence>
<comment type="similarity">
    <text evidence="3">Belongs to the peptidase M50B family.</text>
</comment>
<evidence type="ECO:0000256" key="2">
    <source>
        <dbReference type="ARBA" id="ARBA00004141"/>
    </source>
</evidence>
<feature type="transmembrane region" description="Helical" evidence="7">
    <location>
        <begin position="84"/>
        <end position="105"/>
    </location>
</feature>
<dbReference type="EMBL" id="QJJQ01000003">
    <property type="protein sequence ID" value="PXW88703.1"/>
    <property type="molecule type" value="Genomic_DNA"/>
</dbReference>